<dbReference type="Proteomes" id="UP000800094">
    <property type="component" value="Unassembled WGS sequence"/>
</dbReference>
<evidence type="ECO:0000256" key="4">
    <source>
        <dbReference type="ARBA" id="ARBA00023163"/>
    </source>
</evidence>
<dbReference type="PANTHER" id="PTHR11834:SF0">
    <property type="entry name" value="PROTEIN SCALLOPED"/>
    <property type="match status" value="1"/>
</dbReference>
<gene>
    <name evidence="9" type="ORF">BU26DRAFT_567109</name>
</gene>
<evidence type="ECO:0000259" key="8">
    <source>
        <dbReference type="PROSITE" id="PS51088"/>
    </source>
</evidence>
<dbReference type="InterPro" id="IPR000818">
    <property type="entry name" value="TEA/ATTS_dom"/>
</dbReference>
<dbReference type="RefSeq" id="XP_033681770.1">
    <property type="nucleotide sequence ID" value="XM_033833618.1"/>
</dbReference>
<keyword evidence="3" id="KW-0805">Transcription regulation</keyword>
<feature type="region of interest" description="Disordered" evidence="7">
    <location>
        <begin position="1"/>
        <end position="54"/>
    </location>
</feature>
<dbReference type="Pfam" id="PF01285">
    <property type="entry name" value="TEA"/>
    <property type="match status" value="1"/>
</dbReference>
<evidence type="ECO:0000256" key="7">
    <source>
        <dbReference type="SAM" id="MobiDB-lite"/>
    </source>
</evidence>
<feature type="compositionally biased region" description="Polar residues" evidence="7">
    <location>
        <begin position="43"/>
        <end position="54"/>
    </location>
</feature>
<evidence type="ECO:0000313" key="9">
    <source>
        <dbReference type="EMBL" id="KAF2246766.1"/>
    </source>
</evidence>
<dbReference type="GO" id="GO:0000981">
    <property type="term" value="F:DNA-binding transcription factor activity, RNA polymerase II-specific"/>
    <property type="evidence" value="ECO:0007669"/>
    <property type="project" value="TreeGrafter"/>
</dbReference>
<dbReference type="GeneID" id="54586948"/>
<evidence type="ECO:0000256" key="2">
    <source>
        <dbReference type="ARBA" id="ARBA00008421"/>
    </source>
</evidence>
<protein>
    <submittedName>
        <fullName evidence="9">TEA-domain-containing protein</fullName>
    </submittedName>
</protein>
<evidence type="ECO:0000313" key="10">
    <source>
        <dbReference type="Proteomes" id="UP000800094"/>
    </source>
</evidence>
<name>A0A6A6I8S4_9PLEO</name>
<dbReference type="InterPro" id="IPR038096">
    <property type="entry name" value="TEA/ATTS_sf"/>
</dbReference>
<dbReference type="GO" id="GO:0000978">
    <property type="term" value="F:RNA polymerase II cis-regulatory region sequence-specific DNA binding"/>
    <property type="evidence" value="ECO:0007669"/>
    <property type="project" value="TreeGrafter"/>
</dbReference>
<evidence type="ECO:0000256" key="3">
    <source>
        <dbReference type="ARBA" id="ARBA00023015"/>
    </source>
</evidence>
<evidence type="ECO:0000256" key="6">
    <source>
        <dbReference type="PROSITE-ProRule" id="PRU00505"/>
    </source>
</evidence>
<dbReference type="PROSITE" id="PS51088">
    <property type="entry name" value="TEA_2"/>
    <property type="match status" value="1"/>
</dbReference>
<evidence type="ECO:0000256" key="5">
    <source>
        <dbReference type="ARBA" id="ARBA00023242"/>
    </source>
</evidence>
<keyword evidence="4" id="KW-0804">Transcription</keyword>
<dbReference type="AlphaFoldDB" id="A0A6A6I8S4"/>
<comment type="similarity">
    <text evidence="2">Belongs to the TEC1 family.</text>
</comment>
<dbReference type="EMBL" id="ML987198">
    <property type="protein sequence ID" value="KAF2246766.1"/>
    <property type="molecule type" value="Genomic_DNA"/>
</dbReference>
<dbReference type="InterPro" id="IPR050937">
    <property type="entry name" value="TEC1_TEAD_TF"/>
</dbReference>
<dbReference type="GO" id="GO:0005634">
    <property type="term" value="C:nucleus"/>
    <property type="evidence" value="ECO:0007669"/>
    <property type="project" value="UniProtKB-SubCell"/>
</dbReference>
<sequence length="755" mass="84686">MELHHHSCVLPSNAPALSEPDSSIPSRVLQERSANKRHGYPEGSTSWKPPSSPTENIYSRQLGSYFAGNIATQLSGEKSEAQIEHETRRLMALLRRCEKYQKYRDRQPQTAKEKEHRWPDYLEEAFFRGLVRWPPMGRRKQMLDGQLRGRNELVANSIERDTGEERTRKQVSSHIQVLKNMLQDQPQILVYMSTADMGARRSRHSSSHLSHLRSRHYSSSHSSKYDYAQGGSSMYQGFGQLPSSLALAKIQSGHDDPPYTVSLFEVFVGVSNRRAHDFTQLAGNARLSDLNVTDTTSWHKQYPELNFHRTDDLKDRQVLVCDASIKVMTAERPADAALSINFDLRSQVDLSVYDALETRTRFYESGKLADQWDGRVKVGKETRTNCEYYREHGLMRVKFGSGFWAHQMQRLGHMLQTAHAQEEQTARSRIEALVRRDLQYMTAAQDIYGIRDGEAKCFLTILWRFSQTRNSHEAGRMTWRVVNFGAGRERRWCKEEELEEIRNAEALQQVVSSTASAAVCLPTSASSIYPSLPLEYHHQPFGQHNPPPPLDLDTLAMESIGAADFSVPNSATAPSLATDYSQAHSLPSLSHSQDTAVSHQSQPFHDPNDFDFNGGHITISGCLEPAINLGAYEAYSHAQHPISLHAIAGLEHDPHADPSFSDLAMAVSMPPGCYATKPSWHHANLISHLESAAEQYGDFVGHAPTSHAGDLAGHGVLHDGQMGVGGLWKLQSAFGEDTGVGADRRDEGEERYRGY</sequence>
<proteinExistence type="inferred from homology"/>
<dbReference type="Gene3D" id="6.10.20.40">
    <property type="entry name" value="TEA/ATTS domain"/>
    <property type="match status" value="1"/>
</dbReference>
<accession>A0A6A6I8S4</accession>
<dbReference type="SMART" id="SM00426">
    <property type="entry name" value="TEA"/>
    <property type="match status" value="1"/>
</dbReference>
<reference evidence="9" key="1">
    <citation type="journal article" date="2020" name="Stud. Mycol.">
        <title>101 Dothideomycetes genomes: a test case for predicting lifestyles and emergence of pathogens.</title>
        <authorList>
            <person name="Haridas S."/>
            <person name="Albert R."/>
            <person name="Binder M."/>
            <person name="Bloem J."/>
            <person name="Labutti K."/>
            <person name="Salamov A."/>
            <person name="Andreopoulos B."/>
            <person name="Baker S."/>
            <person name="Barry K."/>
            <person name="Bills G."/>
            <person name="Bluhm B."/>
            <person name="Cannon C."/>
            <person name="Castanera R."/>
            <person name="Culley D."/>
            <person name="Daum C."/>
            <person name="Ezra D."/>
            <person name="Gonzalez J."/>
            <person name="Henrissat B."/>
            <person name="Kuo A."/>
            <person name="Liang C."/>
            <person name="Lipzen A."/>
            <person name="Lutzoni F."/>
            <person name="Magnuson J."/>
            <person name="Mondo S."/>
            <person name="Nolan M."/>
            <person name="Ohm R."/>
            <person name="Pangilinan J."/>
            <person name="Park H.-J."/>
            <person name="Ramirez L."/>
            <person name="Alfaro M."/>
            <person name="Sun H."/>
            <person name="Tritt A."/>
            <person name="Yoshinaga Y."/>
            <person name="Zwiers L.-H."/>
            <person name="Turgeon B."/>
            <person name="Goodwin S."/>
            <person name="Spatafora J."/>
            <person name="Crous P."/>
            <person name="Grigoriev I."/>
        </authorList>
    </citation>
    <scope>NUCLEOTIDE SEQUENCE</scope>
    <source>
        <strain evidence="9">CBS 122368</strain>
    </source>
</reference>
<feature type="DNA-binding region" description="TEA" evidence="6">
    <location>
        <begin position="111"/>
        <end position="185"/>
    </location>
</feature>
<organism evidence="9 10">
    <name type="scientific">Trematosphaeria pertusa</name>
    <dbReference type="NCBI Taxonomy" id="390896"/>
    <lineage>
        <taxon>Eukaryota</taxon>
        <taxon>Fungi</taxon>
        <taxon>Dikarya</taxon>
        <taxon>Ascomycota</taxon>
        <taxon>Pezizomycotina</taxon>
        <taxon>Dothideomycetes</taxon>
        <taxon>Pleosporomycetidae</taxon>
        <taxon>Pleosporales</taxon>
        <taxon>Massarineae</taxon>
        <taxon>Trematosphaeriaceae</taxon>
        <taxon>Trematosphaeria</taxon>
    </lineage>
</organism>
<dbReference type="GO" id="GO:0005667">
    <property type="term" value="C:transcription regulator complex"/>
    <property type="evidence" value="ECO:0007669"/>
    <property type="project" value="TreeGrafter"/>
</dbReference>
<feature type="domain" description="TEA" evidence="8">
    <location>
        <begin position="111"/>
        <end position="185"/>
    </location>
</feature>
<dbReference type="OrthoDB" id="10006572at2759"/>
<keyword evidence="10" id="KW-1185">Reference proteome</keyword>
<evidence type="ECO:0000256" key="1">
    <source>
        <dbReference type="ARBA" id="ARBA00004123"/>
    </source>
</evidence>
<keyword evidence="5" id="KW-0539">Nucleus</keyword>
<dbReference type="PRINTS" id="PR00065">
    <property type="entry name" value="TEADOMAIN"/>
</dbReference>
<comment type="subcellular location">
    <subcellularLocation>
        <location evidence="1">Nucleus</location>
    </subcellularLocation>
</comment>
<dbReference type="PANTHER" id="PTHR11834">
    <property type="entry name" value="TRANSCRIPTIONAL ENHANCER FACTOR TEF RELATED"/>
    <property type="match status" value="1"/>
</dbReference>